<gene>
    <name evidence="2" type="ORF">BN2614_LOCUS1</name>
</gene>
<feature type="non-terminal residue" evidence="2">
    <location>
        <position position="62"/>
    </location>
</feature>
<sequence length="62" mass="6699">MPFQSLSHTVCGRGPQGGRGSCRMLHSRREAGALPICPLGPPIHQHHNSSVSHATTKSDREE</sequence>
<evidence type="ECO:0000256" key="1">
    <source>
        <dbReference type="SAM" id="MobiDB-lite"/>
    </source>
</evidence>
<keyword evidence="3" id="KW-1185">Reference proteome</keyword>
<feature type="region of interest" description="Disordered" evidence="1">
    <location>
        <begin position="36"/>
        <end position="62"/>
    </location>
</feature>
<dbReference type="EMBL" id="CYRY02001022">
    <property type="protein sequence ID" value="VCW56665.1"/>
    <property type="molecule type" value="Genomic_DNA"/>
</dbReference>
<protein>
    <submittedName>
        <fullName evidence="2">Uncharacterized protein</fullName>
    </submittedName>
</protein>
<name>A0A9X9LDU9_GULGU</name>
<evidence type="ECO:0000313" key="3">
    <source>
        <dbReference type="Proteomes" id="UP000269945"/>
    </source>
</evidence>
<reference evidence="2 3" key="1">
    <citation type="submission" date="2018-10" db="EMBL/GenBank/DDBJ databases">
        <authorList>
            <person name="Ekblom R."/>
            <person name="Jareborg N."/>
        </authorList>
    </citation>
    <scope>NUCLEOTIDE SEQUENCE [LARGE SCALE GENOMIC DNA]</scope>
    <source>
        <tissue evidence="2">Muscle</tissue>
    </source>
</reference>
<dbReference type="AlphaFoldDB" id="A0A9X9LDU9"/>
<organism evidence="2 3">
    <name type="scientific">Gulo gulo</name>
    <name type="common">Wolverine</name>
    <name type="synonym">Gluton</name>
    <dbReference type="NCBI Taxonomy" id="48420"/>
    <lineage>
        <taxon>Eukaryota</taxon>
        <taxon>Metazoa</taxon>
        <taxon>Chordata</taxon>
        <taxon>Craniata</taxon>
        <taxon>Vertebrata</taxon>
        <taxon>Euteleostomi</taxon>
        <taxon>Mammalia</taxon>
        <taxon>Eutheria</taxon>
        <taxon>Laurasiatheria</taxon>
        <taxon>Carnivora</taxon>
        <taxon>Caniformia</taxon>
        <taxon>Musteloidea</taxon>
        <taxon>Mustelidae</taxon>
        <taxon>Guloninae</taxon>
        <taxon>Gulo</taxon>
    </lineage>
</organism>
<feature type="region of interest" description="Disordered" evidence="1">
    <location>
        <begin position="1"/>
        <end position="23"/>
    </location>
</feature>
<comment type="caution">
    <text evidence="2">The sequence shown here is derived from an EMBL/GenBank/DDBJ whole genome shotgun (WGS) entry which is preliminary data.</text>
</comment>
<proteinExistence type="predicted"/>
<dbReference type="Proteomes" id="UP000269945">
    <property type="component" value="Unassembled WGS sequence"/>
</dbReference>
<accession>A0A9X9LDU9</accession>
<evidence type="ECO:0000313" key="2">
    <source>
        <dbReference type="EMBL" id="VCW56665.1"/>
    </source>
</evidence>